<dbReference type="RefSeq" id="WP_160822938.1">
    <property type="nucleotide sequence ID" value="NZ_JBHSXE010000001.1"/>
</dbReference>
<reference evidence="2" key="1">
    <citation type="journal article" date="2019" name="Int. J. Syst. Evol. Microbiol.">
        <title>The Global Catalogue of Microorganisms (GCM) 10K type strain sequencing project: providing services to taxonomists for standard genome sequencing and annotation.</title>
        <authorList>
            <consortium name="The Broad Institute Genomics Platform"/>
            <consortium name="The Broad Institute Genome Sequencing Center for Infectious Disease"/>
            <person name="Wu L."/>
            <person name="Ma J."/>
        </authorList>
    </citation>
    <scope>NUCLEOTIDE SEQUENCE [LARGE SCALE GENOMIC DNA]</scope>
    <source>
        <strain evidence="2">JCM 3369</strain>
    </source>
</reference>
<dbReference type="EMBL" id="JBHSXS010000008">
    <property type="protein sequence ID" value="MFC6881537.1"/>
    <property type="molecule type" value="Genomic_DNA"/>
</dbReference>
<protein>
    <submittedName>
        <fullName evidence="1">Uncharacterized protein</fullName>
    </submittedName>
</protein>
<evidence type="ECO:0000313" key="1">
    <source>
        <dbReference type="EMBL" id="MFC6881537.1"/>
    </source>
</evidence>
<keyword evidence="2" id="KW-1185">Reference proteome</keyword>
<dbReference type="Proteomes" id="UP001596380">
    <property type="component" value="Unassembled WGS sequence"/>
</dbReference>
<organism evidence="1 2">
    <name type="scientific">Actinomadura yumaensis</name>
    <dbReference type="NCBI Taxonomy" id="111807"/>
    <lineage>
        <taxon>Bacteria</taxon>
        <taxon>Bacillati</taxon>
        <taxon>Actinomycetota</taxon>
        <taxon>Actinomycetes</taxon>
        <taxon>Streptosporangiales</taxon>
        <taxon>Thermomonosporaceae</taxon>
        <taxon>Actinomadura</taxon>
    </lineage>
</organism>
<comment type="caution">
    <text evidence="1">The sequence shown here is derived from an EMBL/GenBank/DDBJ whole genome shotgun (WGS) entry which is preliminary data.</text>
</comment>
<evidence type="ECO:0000313" key="2">
    <source>
        <dbReference type="Proteomes" id="UP001596380"/>
    </source>
</evidence>
<sequence>MAVSDQAADPQSTLCKFLDLRLPQRGVVVDQWIKELQKTPWTVIDVDADRSLLGTALEIRMGLDLTDEPAHWGLLSFLPPEPCHALLSAAGFAPATYDHLPDSGTTDPLLLSWHRITQPTQGQDAAQRAALVACINAACIDQLAHRLHATPAAQLRRSLFLALYGGGAGPLDENHPAFAGLHHMWNGYLRHGRQELQQLGRQTIVALPLAPGFATADLAVGRTLVEIKASTEPTHHLQVWLNQLLGYLLLDRLNIFGWEAIAVYLGWHATILTIPVANLLAAATVGPTPSLDQLRAEFHQAICPELDEAATFYLQARYPRPAAATSPPNAQ</sequence>
<accession>A0ABW2CIH2</accession>
<proteinExistence type="predicted"/>
<name>A0ABW2CIH2_9ACTN</name>
<gene>
    <name evidence="1" type="ORF">ACFQKB_17380</name>
</gene>